<evidence type="ECO:0000256" key="1">
    <source>
        <dbReference type="SAM" id="MobiDB-lite"/>
    </source>
</evidence>
<proteinExistence type="predicted"/>
<organism evidence="2 3">
    <name type="scientific">Pseudopithomyces chartarum</name>
    <dbReference type="NCBI Taxonomy" id="1892770"/>
    <lineage>
        <taxon>Eukaryota</taxon>
        <taxon>Fungi</taxon>
        <taxon>Dikarya</taxon>
        <taxon>Ascomycota</taxon>
        <taxon>Pezizomycotina</taxon>
        <taxon>Dothideomycetes</taxon>
        <taxon>Pleosporomycetidae</taxon>
        <taxon>Pleosporales</taxon>
        <taxon>Massarineae</taxon>
        <taxon>Didymosphaeriaceae</taxon>
        <taxon>Pseudopithomyces</taxon>
    </lineage>
</organism>
<name>A0AAN6M408_9PLEO</name>
<feature type="region of interest" description="Disordered" evidence="1">
    <location>
        <begin position="1"/>
        <end position="59"/>
    </location>
</feature>
<accession>A0AAN6M408</accession>
<dbReference type="AlphaFoldDB" id="A0AAN6M408"/>
<gene>
    <name evidence="2" type="ORF">GRF29_8g1614207</name>
</gene>
<keyword evidence="3" id="KW-1185">Reference proteome</keyword>
<feature type="compositionally biased region" description="Low complexity" evidence="1">
    <location>
        <begin position="38"/>
        <end position="56"/>
    </location>
</feature>
<feature type="compositionally biased region" description="Polar residues" evidence="1">
    <location>
        <begin position="14"/>
        <end position="24"/>
    </location>
</feature>
<sequence>MSDPQASDRIAATTKDTPAPNSGNKPARVPLGELKLFTPGSSFSQSPSTPPSTWYSDDGVLAPPGSPTSFTAYDAVHQAHRKLAAVLFGSEDMDCMTWSLDNRPS</sequence>
<comment type="caution">
    <text evidence="2">The sequence shown here is derived from an EMBL/GenBank/DDBJ whole genome shotgun (WGS) entry which is preliminary data.</text>
</comment>
<dbReference type="Proteomes" id="UP001280581">
    <property type="component" value="Unassembled WGS sequence"/>
</dbReference>
<evidence type="ECO:0000313" key="3">
    <source>
        <dbReference type="Proteomes" id="UP001280581"/>
    </source>
</evidence>
<evidence type="ECO:0000313" key="2">
    <source>
        <dbReference type="EMBL" id="KAK3215944.1"/>
    </source>
</evidence>
<protein>
    <submittedName>
        <fullName evidence="2">Uncharacterized protein</fullName>
    </submittedName>
</protein>
<reference evidence="2 3" key="1">
    <citation type="submission" date="2021-02" db="EMBL/GenBank/DDBJ databases">
        <title>Genome assembly of Pseudopithomyces chartarum.</title>
        <authorList>
            <person name="Jauregui R."/>
            <person name="Singh J."/>
            <person name="Voisey C."/>
        </authorList>
    </citation>
    <scope>NUCLEOTIDE SEQUENCE [LARGE SCALE GENOMIC DNA]</scope>
    <source>
        <strain evidence="2 3">AGR01</strain>
    </source>
</reference>
<dbReference type="EMBL" id="WVTA01000002">
    <property type="protein sequence ID" value="KAK3215944.1"/>
    <property type="molecule type" value="Genomic_DNA"/>
</dbReference>